<dbReference type="VEuPathDB" id="FungiDB:H257_15339"/>
<proteinExistence type="predicted"/>
<reference evidence="1" key="1">
    <citation type="submission" date="2013-12" db="EMBL/GenBank/DDBJ databases">
        <title>The Genome Sequence of Aphanomyces astaci APO3.</title>
        <authorList>
            <consortium name="The Broad Institute Genomics Platform"/>
            <person name="Russ C."/>
            <person name="Tyler B."/>
            <person name="van West P."/>
            <person name="Dieguez-Uribeondo J."/>
            <person name="Young S.K."/>
            <person name="Zeng Q."/>
            <person name="Gargeya S."/>
            <person name="Fitzgerald M."/>
            <person name="Abouelleil A."/>
            <person name="Alvarado L."/>
            <person name="Chapman S.B."/>
            <person name="Gainer-Dewar J."/>
            <person name="Goldberg J."/>
            <person name="Griggs A."/>
            <person name="Gujja S."/>
            <person name="Hansen M."/>
            <person name="Howarth C."/>
            <person name="Imamovic A."/>
            <person name="Ireland A."/>
            <person name="Larimer J."/>
            <person name="McCowan C."/>
            <person name="Murphy C."/>
            <person name="Pearson M."/>
            <person name="Poon T.W."/>
            <person name="Priest M."/>
            <person name="Roberts A."/>
            <person name="Saif S."/>
            <person name="Shea T."/>
            <person name="Sykes S."/>
            <person name="Wortman J."/>
            <person name="Nusbaum C."/>
            <person name="Birren B."/>
        </authorList>
    </citation>
    <scope>NUCLEOTIDE SEQUENCE [LARGE SCALE GENOMIC DNA]</scope>
    <source>
        <strain evidence="1">APO3</strain>
    </source>
</reference>
<organism evidence="1">
    <name type="scientific">Aphanomyces astaci</name>
    <name type="common">Crayfish plague agent</name>
    <dbReference type="NCBI Taxonomy" id="112090"/>
    <lineage>
        <taxon>Eukaryota</taxon>
        <taxon>Sar</taxon>
        <taxon>Stramenopiles</taxon>
        <taxon>Oomycota</taxon>
        <taxon>Saprolegniomycetes</taxon>
        <taxon>Saprolegniales</taxon>
        <taxon>Verrucalvaceae</taxon>
        <taxon>Aphanomyces</taxon>
    </lineage>
</organism>
<dbReference type="RefSeq" id="XP_009841724.1">
    <property type="nucleotide sequence ID" value="XM_009843422.1"/>
</dbReference>
<dbReference type="EMBL" id="KI913182">
    <property type="protein sequence ID" value="ETV68770.1"/>
    <property type="molecule type" value="Genomic_DNA"/>
</dbReference>
<protein>
    <submittedName>
        <fullName evidence="1">Uncharacterized protein</fullName>
    </submittedName>
</protein>
<gene>
    <name evidence="1" type="ORF">H257_15339</name>
</gene>
<evidence type="ECO:0000313" key="1">
    <source>
        <dbReference type="EMBL" id="ETV68770.1"/>
    </source>
</evidence>
<dbReference type="GeneID" id="20817335"/>
<accession>W4FMR8</accession>
<sequence>MNSPLASVRIGVFPDEFVAAAADPAVLDQFRATVRELKKAWATIHHSHGVTILTEMLLNAERYGGLDEYSYEVQIALSLPKLGYSSAELLASQVVRGYATTRLVNKLFQNVDVVLTPTTATPARIDPAFLTHGLSDITTTLALMRFILAGYISQGLPMSMLVQADHWNEHMCLQVARKRSHESAGCSNPRHIITILSRPLNNCKPNVATQN</sequence>
<dbReference type="InterPro" id="IPR036928">
    <property type="entry name" value="AS_sf"/>
</dbReference>
<dbReference type="STRING" id="112090.W4FMR8"/>
<dbReference type="OrthoDB" id="566138at2759"/>
<dbReference type="SUPFAM" id="SSF75304">
    <property type="entry name" value="Amidase signature (AS) enzymes"/>
    <property type="match status" value="1"/>
</dbReference>
<dbReference type="Gene3D" id="3.90.1300.10">
    <property type="entry name" value="Amidase signature (AS) domain"/>
    <property type="match status" value="1"/>
</dbReference>
<name>W4FMR8_APHAT</name>
<dbReference type="AlphaFoldDB" id="W4FMR8"/>